<reference evidence="1" key="1">
    <citation type="submission" date="2015-07" db="EMBL/GenBank/DDBJ databases">
        <title>Draft genome sequence of Streptomyces fradiae, a resistant strain to nitron-oligomycin.</title>
        <authorList>
            <person name="Vatlin A.A."/>
            <person name="Bekker O.B."/>
            <person name="Danilenko V.N."/>
        </authorList>
    </citation>
    <scope>NUCLEOTIDE SEQUENCE</scope>
    <source>
        <strain evidence="1">Olg1-1</strain>
    </source>
</reference>
<sequence length="99" mass="10764">MLTLVRPAGDLSLGADAAAVSVYTGLADVITLQRRRQARVSAQDEESFFIDTLSEYQWARDTAGRSGCGYGFGYGSFAPRPIGRRPALPRRRGWIGPST</sequence>
<dbReference type="EMBL" id="LGSP01000007">
    <property type="protein sequence ID" value="KNE83309.1"/>
    <property type="molecule type" value="Genomic_DNA"/>
</dbReference>
<dbReference type="Proteomes" id="UP000037185">
    <property type="component" value="Unassembled WGS sequence"/>
</dbReference>
<proteinExistence type="predicted"/>
<name>A0ACC4WFE1_STRFR</name>
<protein>
    <submittedName>
        <fullName evidence="1">Uncharacterized protein</fullName>
    </submittedName>
</protein>
<organism evidence="1 2">
    <name type="scientific">Streptomyces fradiae</name>
    <name type="common">Streptomyces roseoflavus</name>
    <dbReference type="NCBI Taxonomy" id="1906"/>
    <lineage>
        <taxon>Bacteria</taxon>
        <taxon>Bacillati</taxon>
        <taxon>Actinomycetota</taxon>
        <taxon>Actinomycetes</taxon>
        <taxon>Kitasatosporales</taxon>
        <taxon>Streptomycetaceae</taxon>
        <taxon>Streptomyces</taxon>
    </lineage>
</organism>
<comment type="caution">
    <text evidence="1">The sequence shown here is derived from an EMBL/GenBank/DDBJ whole genome shotgun (WGS) entry which is preliminary data.</text>
</comment>
<evidence type="ECO:0000313" key="2">
    <source>
        <dbReference type="Proteomes" id="UP000037185"/>
    </source>
</evidence>
<accession>A0ACC4WFE1</accession>
<gene>
    <name evidence="1" type="ORF">ADZ36_05590</name>
</gene>
<keyword evidence="2" id="KW-1185">Reference proteome</keyword>
<evidence type="ECO:0000313" key="1">
    <source>
        <dbReference type="EMBL" id="KNE83309.1"/>
    </source>
</evidence>